<organism evidence="1 2">
    <name type="scientific">Streptomyces prasinosporus</name>
    <dbReference type="NCBI Taxonomy" id="68256"/>
    <lineage>
        <taxon>Bacteria</taxon>
        <taxon>Bacillati</taxon>
        <taxon>Actinomycetota</taxon>
        <taxon>Actinomycetes</taxon>
        <taxon>Kitasatosporales</taxon>
        <taxon>Streptomycetaceae</taxon>
        <taxon>Streptomyces</taxon>
        <taxon>Streptomyces albogriseolus group</taxon>
    </lineage>
</organism>
<dbReference type="Proteomes" id="UP001501455">
    <property type="component" value="Unassembled WGS sequence"/>
</dbReference>
<dbReference type="Pfam" id="PF07366">
    <property type="entry name" value="SnoaL"/>
    <property type="match status" value="1"/>
</dbReference>
<evidence type="ECO:0000313" key="1">
    <source>
        <dbReference type="EMBL" id="GAA3505061.1"/>
    </source>
</evidence>
<sequence>MTTQTQTQTRTQALTDEDVRQIAVDMGLIFNDGDEEAAHRLVAEDFIDWEAPEGAPRGPEAYANTARWMRGVWEDARWEIVDSFAKGDKAALRVIFTGRQVKDFMGIPATGKRVRVQHIHLYRIADGKVVEHWAVRDDLELMRQLGAWDKPLEGAPKPAPRA</sequence>
<dbReference type="Gene3D" id="3.10.450.50">
    <property type="match status" value="1"/>
</dbReference>
<accession>A0ABP6UFS6</accession>
<comment type="caution">
    <text evidence="1">The sequence shown here is derived from an EMBL/GenBank/DDBJ whole genome shotgun (WGS) entry which is preliminary data.</text>
</comment>
<dbReference type="InterPro" id="IPR032710">
    <property type="entry name" value="NTF2-like_dom_sf"/>
</dbReference>
<protein>
    <submittedName>
        <fullName evidence="1">Ester cyclase</fullName>
    </submittedName>
</protein>
<dbReference type="InterPro" id="IPR009959">
    <property type="entry name" value="Cyclase_SnoaL-like"/>
</dbReference>
<proteinExistence type="predicted"/>
<dbReference type="PANTHER" id="PTHR38436:SF1">
    <property type="entry name" value="ESTER CYCLASE"/>
    <property type="match status" value="1"/>
</dbReference>
<reference evidence="2" key="1">
    <citation type="journal article" date="2019" name="Int. J. Syst. Evol. Microbiol.">
        <title>The Global Catalogue of Microorganisms (GCM) 10K type strain sequencing project: providing services to taxonomists for standard genome sequencing and annotation.</title>
        <authorList>
            <consortium name="The Broad Institute Genomics Platform"/>
            <consortium name="The Broad Institute Genome Sequencing Center for Infectious Disease"/>
            <person name="Wu L."/>
            <person name="Ma J."/>
        </authorList>
    </citation>
    <scope>NUCLEOTIDE SEQUENCE [LARGE SCALE GENOMIC DNA]</scope>
    <source>
        <strain evidence="2">JCM 4816</strain>
    </source>
</reference>
<dbReference type="SUPFAM" id="SSF54427">
    <property type="entry name" value="NTF2-like"/>
    <property type="match status" value="1"/>
</dbReference>
<gene>
    <name evidence="1" type="ORF">GCM10019016_121740</name>
</gene>
<dbReference type="PANTHER" id="PTHR38436">
    <property type="entry name" value="POLYKETIDE CYCLASE SNOAL-LIKE DOMAIN"/>
    <property type="match status" value="1"/>
</dbReference>
<dbReference type="EMBL" id="BAAAXF010000082">
    <property type="protein sequence ID" value="GAA3505061.1"/>
    <property type="molecule type" value="Genomic_DNA"/>
</dbReference>
<keyword evidence="2" id="KW-1185">Reference proteome</keyword>
<evidence type="ECO:0000313" key="2">
    <source>
        <dbReference type="Proteomes" id="UP001501455"/>
    </source>
</evidence>
<dbReference type="RefSeq" id="WP_345585610.1">
    <property type="nucleotide sequence ID" value="NZ_BAAAXF010000082.1"/>
</dbReference>
<name>A0ABP6UFS6_9ACTN</name>